<gene>
    <name evidence="1" type="ORF">UFOPK3992_01665</name>
</gene>
<proteinExistence type="predicted"/>
<organism evidence="1">
    <name type="scientific">freshwater metagenome</name>
    <dbReference type="NCBI Taxonomy" id="449393"/>
    <lineage>
        <taxon>unclassified sequences</taxon>
        <taxon>metagenomes</taxon>
        <taxon>ecological metagenomes</taxon>
    </lineage>
</organism>
<protein>
    <submittedName>
        <fullName evidence="1">Unannotated protein</fullName>
    </submittedName>
</protein>
<reference evidence="1" key="1">
    <citation type="submission" date="2020-05" db="EMBL/GenBank/DDBJ databases">
        <authorList>
            <person name="Chiriac C."/>
            <person name="Salcher M."/>
            <person name="Ghai R."/>
            <person name="Kavagutti S V."/>
        </authorList>
    </citation>
    <scope>NUCLEOTIDE SEQUENCE</scope>
</reference>
<evidence type="ECO:0000313" key="1">
    <source>
        <dbReference type="EMBL" id="CAB5020201.1"/>
    </source>
</evidence>
<accession>A0A6J7QTB4</accession>
<dbReference type="AlphaFoldDB" id="A0A6J7QTB4"/>
<dbReference type="EMBL" id="CAFBOZ010000278">
    <property type="protein sequence ID" value="CAB5020201.1"/>
    <property type="molecule type" value="Genomic_DNA"/>
</dbReference>
<sequence length="61" mass="6667">METDPEIWMSPGITGSNGFWRGPYTSRHRFCTIVAAANVEMKAVISKSIPGRPSRGLTATK</sequence>
<name>A0A6J7QTB4_9ZZZZ</name>